<feature type="transmembrane region" description="Helical" evidence="8">
    <location>
        <begin position="414"/>
        <end position="433"/>
    </location>
</feature>
<dbReference type="AlphaFoldDB" id="A0A382AN47"/>
<feature type="compositionally biased region" description="Polar residues" evidence="7">
    <location>
        <begin position="458"/>
        <end position="467"/>
    </location>
</feature>
<evidence type="ECO:0000256" key="6">
    <source>
        <dbReference type="ARBA" id="ARBA00023136"/>
    </source>
</evidence>
<organism evidence="9">
    <name type="scientific">marine metagenome</name>
    <dbReference type="NCBI Taxonomy" id="408172"/>
    <lineage>
        <taxon>unclassified sequences</taxon>
        <taxon>metagenomes</taxon>
        <taxon>ecological metagenomes</taxon>
    </lineage>
</organism>
<dbReference type="SUPFAM" id="SSF103473">
    <property type="entry name" value="MFS general substrate transporter"/>
    <property type="match status" value="1"/>
</dbReference>
<gene>
    <name evidence="9" type="ORF">METZ01_LOCUS155261</name>
</gene>
<evidence type="ECO:0000256" key="2">
    <source>
        <dbReference type="ARBA" id="ARBA00022448"/>
    </source>
</evidence>
<dbReference type="PANTHER" id="PTHR23513:SF6">
    <property type="entry name" value="MAJOR FACILITATOR SUPERFAMILY ASSOCIATED DOMAIN-CONTAINING PROTEIN"/>
    <property type="match status" value="1"/>
</dbReference>
<dbReference type="PANTHER" id="PTHR23513">
    <property type="entry name" value="INTEGRAL MEMBRANE EFFLUX PROTEIN-RELATED"/>
    <property type="match status" value="1"/>
</dbReference>
<dbReference type="EMBL" id="UINC01025915">
    <property type="protein sequence ID" value="SVB02407.1"/>
    <property type="molecule type" value="Genomic_DNA"/>
</dbReference>
<feature type="transmembrane region" description="Helical" evidence="8">
    <location>
        <begin position="179"/>
        <end position="201"/>
    </location>
</feature>
<feature type="transmembrane region" description="Helical" evidence="8">
    <location>
        <begin position="114"/>
        <end position="136"/>
    </location>
</feature>
<keyword evidence="5 8" id="KW-1133">Transmembrane helix</keyword>
<evidence type="ECO:0000256" key="3">
    <source>
        <dbReference type="ARBA" id="ARBA00022475"/>
    </source>
</evidence>
<feature type="transmembrane region" description="Helical" evidence="8">
    <location>
        <begin position="142"/>
        <end position="158"/>
    </location>
</feature>
<name>A0A382AN47_9ZZZZ</name>
<feature type="transmembrane region" description="Helical" evidence="8">
    <location>
        <begin position="294"/>
        <end position="311"/>
    </location>
</feature>
<feature type="transmembrane region" description="Helical" evidence="8">
    <location>
        <begin position="6"/>
        <end position="24"/>
    </location>
</feature>
<feature type="transmembrane region" description="Helical" evidence="8">
    <location>
        <begin position="82"/>
        <end position="102"/>
    </location>
</feature>
<feature type="transmembrane region" description="Helical" evidence="8">
    <location>
        <begin position="207"/>
        <end position="227"/>
    </location>
</feature>
<proteinExistence type="predicted"/>
<keyword evidence="6 8" id="KW-0472">Membrane</keyword>
<evidence type="ECO:0000256" key="7">
    <source>
        <dbReference type="SAM" id="MobiDB-lite"/>
    </source>
</evidence>
<dbReference type="InterPro" id="IPR010290">
    <property type="entry name" value="TM_effector"/>
</dbReference>
<evidence type="ECO:0000256" key="8">
    <source>
        <dbReference type="SAM" id="Phobius"/>
    </source>
</evidence>
<feature type="transmembrane region" description="Helical" evidence="8">
    <location>
        <begin position="388"/>
        <end position="408"/>
    </location>
</feature>
<evidence type="ECO:0000313" key="9">
    <source>
        <dbReference type="EMBL" id="SVB02407.1"/>
    </source>
</evidence>
<evidence type="ECO:0000256" key="1">
    <source>
        <dbReference type="ARBA" id="ARBA00004651"/>
    </source>
</evidence>
<dbReference type="GO" id="GO:0005886">
    <property type="term" value="C:plasma membrane"/>
    <property type="evidence" value="ECO:0007669"/>
    <property type="project" value="UniProtKB-SubCell"/>
</dbReference>
<keyword evidence="4 8" id="KW-0812">Transmembrane</keyword>
<reference evidence="9" key="1">
    <citation type="submission" date="2018-05" db="EMBL/GenBank/DDBJ databases">
        <authorList>
            <person name="Lanie J.A."/>
            <person name="Ng W.-L."/>
            <person name="Kazmierczak K.M."/>
            <person name="Andrzejewski T.M."/>
            <person name="Davidsen T.M."/>
            <person name="Wayne K.J."/>
            <person name="Tettelin H."/>
            <person name="Glass J.I."/>
            <person name="Rusch D."/>
            <person name="Podicherti R."/>
            <person name="Tsui H.-C.T."/>
            <person name="Winkler M.E."/>
        </authorList>
    </citation>
    <scope>NUCLEOTIDE SEQUENCE</scope>
</reference>
<feature type="transmembrane region" description="Helical" evidence="8">
    <location>
        <begin position="348"/>
        <end position="367"/>
    </location>
</feature>
<feature type="transmembrane region" description="Helical" evidence="8">
    <location>
        <begin position="256"/>
        <end position="282"/>
    </location>
</feature>
<feature type="transmembrane region" description="Helical" evidence="8">
    <location>
        <begin position="52"/>
        <end position="76"/>
    </location>
</feature>
<dbReference type="Gene3D" id="1.20.1250.20">
    <property type="entry name" value="MFS general substrate transporter like domains"/>
    <property type="match status" value="2"/>
</dbReference>
<sequence>MTFTGLLILALGLLFMAVAIEPALRRWMRRNGSRGFARTFLPPALQYPKYRAYWLGMLAAVSGYQMFRVGQLWLIYQLTDSPWFLGYAGIANALPGMFFNLFGGVFADKLDKRILIVTTQATTASLITLLAILTLLGVVQPWHILAVAFLAGAVEAFDTPARQAIYPHLIDRKVMMSAVAMNSVIWQSTRIIAPAVAGFIIDFINTEAALFISGAGFFVMSVVMFFLRIPPIPRGSRGNAAQDMLEGLRFIRRNSIFSFLISMTFFNSFFGMAYIMLMPVFAVDILDVGARGQGLLLGIGGVGALLTTLWFGARGKVVNKGPFIIGGAVIFGLLVAAFAMTAEYVGSLYLGMAIMFFMGACNSGYMISIQSSLQMLVPDRMRGRVMGFYGMTWSIMPLGGMQASALASITTTPIAIAIGGLAVAAFAVGPALFNKGVRNLGAQLQPLESNEAEAKPTPSLSTSGPDN</sequence>
<feature type="transmembrane region" description="Helical" evidence="8">
    <location>
        <begin position="323"/>
        <end position="342"/>
    </location>
</feature>
<dbReference type="CDD" id="cd06173">
    <property type="entry name" value="MFS_MefA_like"/>
    <property type="match status" value="1"/>
</dbReference>
<protein>
    <recommendedName>
        <fullName evidence="10">Major facilitator superfamily (MFS) profile domain-containing protein</fullName>
    </recommendedName>
</protein>
<dbReference type="Pfam" id="PF05977">
    <property type="entry name" value="MFS_3"/>
    <property type="match status" value="1"/>
</dbReference>
<evidence type="ECO:0008006" key="10">
    <source>
        <dbReference type="Google" id="ProtNLM"/>
    </source>
</evidence>
<evidence type="ECO:0000256" key="4">
    <source>
        <dbReference type="ARBA" id="ARBA00022692"/>
    </source>
</evidence>
<accession>A0A382AN47</accession>
<feature type="region of interest" description="Disordered" evidence="7">
    <location>
        <begin position="447"/>
        <end position="467"/>
    </location>
</feature>
<evidence type="ECO:0000256" key="5">
    <source>
        <dbReference type="ARBA" id="ARBA00022989"/>
    </source>
</evidence>
<dbReference type="InterPro" id="IPR036259">
    <property type="entry name" value="MFS_trans_sf"/>
</dbReference>
<keyword evidence="3" id="KW-1003">Cell membrane</keyword>
<comment type="subcellular location">
    <subcellularLocation>
        <location evidence="1">Cell membrane</location>
        <topology evidence="1">Multi-pass membrane protein</topology>
    </subcellularLocation>
</comment>
<keyword evidence="2" id="KW-0813">Transport</keyword>